<organism evidence="2 3">
    <name type="scientific">Hyperthermus butylicus (strain DSM 5456 / JCM 9403 / PLM1-5)</name>
    <dbReference type="NCBI Taxonomy" id="415426"/>
    <lineage>
        <taxon>Archaea</taxon>
        <taxon>Thermoproteota</taxon>
        <taxon>Thermoprotei</taxon>
        <taxon>Desulfurococcales</taxon>
        <taxon>Pyrodictiaceae</taxon>
        <taxon>Hyperthermus</taxon>
    </lineage>
</organism>
<dbReference type="eggNOG" id="arCOG03891">
    <property type="taxonomic scope" value="Archaea"/>
</dbReference>
<protein>
    <submittedName>
        <fullName evidence="2">Uncharacterized protein</fullName>
    </submittedName>
</protein>
<accession>A2BKQ6</accession>
<reference evidence="2 3" key="1">
    <citation type="journal article" date="2007" name="Archaea">
        <title>The genome of Hyperthermus butylicus: a sulfur-reducing, peptide fermenting, neutrophilic Crenarchaeote growing up to 108 degrees C.</title>
        <authorList>
            <person name="Brugger K."/>
            <person name="Chen L."/>
            <person name="Stark M."/>
            <person name="Zibat A."/>
            <person name="Redder P."/>
            <person name="Ruepp A."/>
            <person name="Awayez M."/>
            <person name="She Q."/>
            <person name="Garrett R.A."/>
            <person name="Klenk H.P."/>
        </authorList>
    </citation>
    <scope>NUCLEOTIDE SEQUENCE [LARGE SCALE GENOMIC DNA]</scope>
    <source>
        <strain evidence="3">DSM 5456 / JCM 9403 / PLM1-5</strain>
    </source>
</reference>
<keyword evidence="3" id="KW-1185">Reference proteome</keyword>
<dbReference type="AlphaFoldDB" id="A2BKQ6"/>
<dbReference type="STRING" id="415426.Hbut_0712"/>
<dbReference type="RefSeq" id="WP_011821885.1">
    <property type="nucleotide sequence ID" value="NC_008818.1"/>
</dbReference>
<feature type="region of interest" description="Disordered" evidence="1">
    <location>
        <begin position="525"/>
        <end position="545"/>
    </location>
</feature>
<dbReference type="EMBL" id="CP000493">
    <property type="protein sequence ID" value="ABM80567.1"/>
    <property type="molecule type" value="Genomic_DNA"/>
</dbReference>
<evidence type="ECO:0000256" key="1">
    <source>
        <dbReference type="SAM" id="MobiDB-lite"/>
    </source>
</evidence>
<proteinExistence type="predicted"/>
<dbReference type="GeneID" id="59861483"/>
<dbReference type="KEGG" id="hbu:Hbut_0712"/>
<gene>
    <name evidence="2" type="ordered locus">Hbut_0712</name>
</gene>
<evidence type="ECO:0000313" key="3">
    <source>
        <dbReference type="Proteomes" id="UP000002593"/>
    </source>
</evidence>
<name>A2BKQ6_HYPBU</name>
<evidence type="ECO:0000313" key="2">
    <source>
        <dbReference type="EMBL" id="ABM80567.1"/>
    </source>
</evidence>
<dbReference type="HOGENOM" id="CLU_464346_0_0_2"/>
<dbReference type="OrthoDB" id="44234at2157"/>
<sequence length="570" mass="62787">MPSFIRPKPLATLSFVSFTPLWPGGPLGGRTYRCITRRYCIGPFLPDSKQVIGRVRWLLRTVEATLQVLTGKPVNSYADVESLNARIFGTTSTASKLRIVLSYSPNSVRSYFDASTVQALEEAARRASLNAKSIVQLIEVDGFTRLRHKLNLPPFERRIWSDYERYLKVTRNGSLVPDELALLLTIPRIRLTLQGIKKFIDIYEMQPLREGIELTVTIYARKGANVDSLEASFAVLVIVFTLAFIGLGKATSRGFGRFALKKYEINVNNKDLVDDVLESFTKVVNSVEDMKSVYMEAGKTLLMLARELKGVPVPSSKIDDVAGEDGWHKAVQLVRRSRVPLFATSIAYVALKGAIGRIKHPCPYATAELGGRIESRPHGCIDNTVEVGDIITALSAVGKATLKSTWKLYHGPQQLRREGVAYHTWPLGLPRGAQNTGYYIAEHAYTGERCGPNLGRIAKLNKSSRRLSTVFFTVACSGGECFGLVQPFLSYEDFADAMTRLVHVGKHDKTLYHVVSVAQALQQSRLGHGGCPPDPAGLAAPRDTPGARTASDVVLEPLLTALDWIVTLLG</sequence>
<dbReference type="Proteomes" id="UP000002593">
    <property type="component" value="Chromosome"/>
</dbReference>
<dbReference type="EnsemblBacteria" id="ABM80567">
    <property type="protein sequence ID" value="ABM80567"/>
    <property type="gene ID" value="Hbut_0712"/>
</dbReference>